<dbReference type="RefSeq" id="WP_175491503.1">
    <property type="nucleotide sequence ID" value="NZ_FNEB01000010.1"/>
</dbReference>
<protein>
    <recommendedName>
        <fullName evidence="3">DUF3489 domain-containing protein</fullName>
    </recommendedName>
</protein>
<gene>
    <name evidence="1" type="ORF">SAMN05421850_1102</name>
</gene>
<dbReference type="Pfam" id="PF11994">
    <property type="entry name" value="DUF3489"/>
    <property type="match status" value="1"/>
</dbReference>
<reference evidence="1 2" key="1">
    <citation type="submission" date="2016-10" db="EMBL/GenBank/DDBJ databases">
        <authorList>
            <person name="de Groot N.N."/>
        </authorList>
    </citation>
    <scope>NUCLEOTIDE SEQUENCE [LARGE SCALE GENOMIC DNA]</scope>
    <source>
        <strain evidence="1 2">DSM 28010</strain>
    </source>
</reference>
<evidence type="ECO:0000313" key="1">
    <source>
        <dbReference type="EMBL" id="SDJ20284.1"/>
    </source>
</evidence>
<dbReference type="Proteomes" id="UP000199340">
    <property type="component" value="Unassembled WGS sequence"/>
</dbReference>
<accession>A0A1G8RT86</accession>
<name>A0A1G8RT86_9RHOB</name>
<keyword evidence="2" id="KW-1185">Reference proteome</keyword>
<proteinExistence type="predicted"/>
<dbReference type="InterPro" id="IPR021880">
    <property type="entry name" value="DUF3489"/>
</dbReference>
<dbReference type="STRING" id="490829.SAMN05421850_1102"/>
<dbReference type="EMBL" id="FNEB01000010">
    <property type="protein sequence ID" value="SDJ20284.1"/>
    <property type="molecule type" value="Genomic_DNA"/>
</dbReference>
<dbReference type="AlphaFoldDB" id="A0A1G8RT86"/>
<sequence length="76" mass="7968">MSKQKQSKIGTVQAMLKRPAGASLDTICAATGWQPHSARAALSGLRKAGFTIDREAARKEGGDPVYRITAGPEDAA</sequence>
<evidence type="ECO:0008006" key="3">
    <source>
        <dbReference type="Google" id="ProtNLM"/>
    </source>
</evidence>
<evidence type="ECO:0000313" key="2">
    <source>
        <dbReference type="Proteomes" id="UP000199340"/>
    </source>
</evidence>
<organism evidence="1 2">
    <name type="scientific">Lutimaribacter saemankumensis</name>
    <dbReference type="NCBI Taxonomy" id="490829"/>
    <lineage>
        <taxon>Bacteria</taxon>
        <taxon>Pseudomonadati</taxon>
        <taxon>Pseudomonadota</taxon>
        <taxon>Alphaproteobacteria</taxon>
        <taxon>Rhodobacterales</taxon>
        <taxon>Roseobacteraceae</taxon>
        <taxon>Lutimaribacter</taxon>
    </lineage>
</organism>